<dbReference type="Gene3D" id="1.20.1600.10">
    <property type="entry name" value="Outer membrane efflux proteins (OEP)"/>
    <property type="match status" value="1"/>
</dbReference>
<reference evidence="5 6" key="1">
    <citation type="submission" date="2017-08" db="EMBL/GenBank/DDBJ databases">
        <title>Infants hospitalized years apart are colonized by the same room-sourced microbial strains.</title>
        <authorList>
            <person name="Brooks B."/>
            <person name="Olm M.R."/>
            <person name="Firek B.A."/>
            <person name="Baker R."/>
            <person name="Thomas B.C."/>
            <person name="Morowitz M.J."/>
            <person name="Banfield J.F."/>
        </authorList>
    </citation>
    <scope>NUCLEOTIDE SEQUENCE [LARGE SCALE GENOMIC DNA]</scope>
    <source>
        <strain evidence="5">S2_005_003_R2_43</strain>
    </source>
</reference>
<evidence type="ECO:0008006" key="7">
    <source>
        <dbReference type="Google" id="ProtNLM"/>
    </source>
</evidence>
<dbReference type="PANTHER" id="PTHR30203">
    <property type="entry name" value="OUTER MEMBRANE CATION EFFLUX PROTEIN"/>
    <property type="match status" value="1"/>
</dbReference>
<dbReference type="Gene3D" id="2.20.200.10">
    <property type="entry name" value="Outer membrane efflux proteins (OEP)"/>
    <property type="match status" value="1"/>
</dbReference>
<evidence type="ECO:0000256" key="3">
    <source>
        <dbReference type="SAM" id="Coils"/>
    </source>
</evidence>
<comment type="similarity">
    <text evidence="1 2">Belongs to the outer membrane factor (OMF) (TC 1.B.17) family.</text>
</comment>
<dbReference type="InterPro" id="IPR003423">
    <property type="entry name" value="OMP_efflux"/>
</dbReference>
<feature type="region of interest" description="Disordered" evidence="4">
    <location>
        <begin position="483"/>
        <end position="502"/>
    </location>
</feature>
<evidence type="ECO:0000313" key="6">
    <source>
        <dbReference type="Proteomes" id="UP000249577"/>
    </source>
</evidence>
<evidence type="ECO:0000256" key="4">
    <source>
        <dbReference type="SAM" id="MobiDB-lite"/>
    </source>
</evidence>
<dbReference type="GO" id="GO:0005886">
    <property type="term" value="C:plasma membrane"/>
    <property type="evidence" value="ECO:0007669"/>
    <property type="project" value="UniProtKB-SubCell"/>
</dbReference>
<gene>
    <name evidence="5" type="ORF">DI565_11560</name>
</gene>
<feature type="coiled-coil region" evidence="3">
    <location>
        <begin position="71"/>
        <end position="98"/>
    </location>
</feature>
<keyword evidence="3" id="KW-0175">Coiled coil</keyword>
<keyword evidence="2" id="KW-0564">Palmitate</keyword>
<protein>
    <recommendedName>
        <fullName evidence="7">RND transporter</fullName>
    </recommendedName>
</protein>
<sequence length="502" mass="53366">MRKGEATRVANYRGLKAAAAIAGALALSGCADKWNRPALGVDAPSRWKDVRDPKAIWPAADWWRGFGSAELTSLVQEAERANQDIGAAKARIEQADAQVRINGAALIPVINGSGEATFQPSTTTTTRISPSGQTQTSTRRKEFTGQYQAGVAASYQLDFWGRNRATVRSAEASATAARFDEEVVALSVTTGVANTYFAMMSAQERLAIARGNVKSAQTILDAIQGRLDVGTATALDRAQQRAVLDQQRATIPAIEQEVRTNETALALLLGRPPIRLDVKGGRLDRLKVPKVQPGLPSDLLLRRPDVREAEATLASSDASITAARAAFLPSVALTAQGGFESAALRTLLSGSNVAYQLAASVTQPILDQSLPGNLDLAKGQFRENLFAYRKATIQSFVDTENALVSVRKTAEQVSLQEAAVKSAREAYDIAQVQLKEGAIDIVTVLNTQQTLFTAQDNLATARLAKFQALVSMFEALGGGWAASGKPAGGPPLPPFTVSATKP</sequence>
<dbReference type="PROSITE" id="PS51257">
    <property type="entry name" value="PROKAR_LIPOPROTEIN"/>
    <property type="match status" value="1"/>
</dbReference>
<accession>A0A2W5KDF6</accession>
<dbReference type="PANTHER" id="PTHR30203:SF33">
    <property type="entry name" value="BLR4455 PROTEIN"/>
    <property type="match status" value="1"/>
</dbReference>
<feature type="region of interest" description="Disordered" evidence="4">
    <location>
        <begin position="117"/>
        <end position="140"/>
    </location>
</feature>
<proteinExistence type="inferred from homology"/>
<comment type="caution">
    <text evidence="5">The sequence shown here is derived from an EMBL/GenBank/DDBJ whole genome shotgun (WGS) entry which is preliminary data.</text>
</comment>
<feature type="compositionally biased region" description="Polar residues" evidence="4">
    <location>
        <begin position="117"/>
        <end position="137"/>
    </location>
</feature>
<dbReference type="NCBIfam" id="TIGR01845">
    <property type="entry name" value="outer_NodT"/>
    <property type="match status" value="1"/>
</dbReference>
<organism evidence="5 6">
    <name type="scientific">Ancylobacter novellus</name>
    <name type="common">Thiobacillus novellus</name>
    <dbReference type="NCBI Taxonomy" id="921"/>
    <lineage>
        <taxon>Bacteria</taxon>
        <taxon>Pseudomonadati</taxon>
        <taxon>Pseudomonadota</taxon>
        <taxon>Alphaproteobacteria</taxon>
        <taxon>Hyphomicrobiales</taxon>
        <taxon>Xanthobacteraceae</taxon>
        <taxon>Ancylobacter</taxon>
    </lineage>
</organism>
<keyword evidence="2" id="KW-0472">Membrane</keyword>
<name>A0A2W5KDF6_ANCNO</name>
<keyword evidence="2" id="KW-0812">Transmembrane</keyword>
<dbReference type="EMBL" id="QFPN01000005">
    <property type="protein sequence ID" value="PZQ15116.1"/>
    <property type="molecule type" value="Genomic_DNA"/>
</dbReference>
<dbReference type="InterPro" id="IPR010131">
    <property type="entry name" value="MdtP/NodT-like"/>
</dbReference>
<evidence type="ECO:0000256" key="2">
    <source>
        <dbReference type="RuleBase" id="RU362097"/>
    </source>
</evidence>
<dbReference type="Pfam" id="PF02321">
    <property type="entry name" value="OEP"/>
    <property type="match status" value="2"/>
</dbReference>
<comment type="subcellular location">
    <subcellularLocation>
        <location evidence="2">Cell membrane</location>
        <topology evidence="2">Lipid-anchor</topology>
    </subcellularLocation>
</comment>
<dbReference type="GO" id="GO:0015562">
    <property type="term" value="F:efflux transmembrane transporter activity"/>
    <property type="evidence" value="ECO:0007669"/>
    <property type="project" value="InterPro"/>
</dbReference>
<dbReference type="Proteomes" id="UP000249577">
    <property type="component" value="Unassembled WGS sequence"/>
</dbReference>
<dbReference type="AlphaFoldDB" id="A0A2W5KDF6"/>
<evidence type="ECO:0000256" key="1">
    <source>
        <dbReference type="ARBA" id="ARBA00007613"/>
    </source>
</evidence>
<keyword evidence="2" id="KW-1134">Transmembrane beta strand</keyword>
<dbReference type="SUPFAM" id="SSF56954">
    <property type="entry name" value="Outer membrane efflux proteins (OEP)"/>
    <property type="match status" value="1"/>
</dbReference>
<keyword evidence="2" id="KW-0449">Lipoprotein</keyword>
<evidence type="ECO:0000313" key="5">
    <source>
        <dbReference type="EMBL" id="PZQ15116.1"/>
    </source>
</evidence>